<evidence type="ECO:0000313" key="2">
    <source>
        <dbReference type="EMBL" id="HGU39618.1"/>
    </source>
</evidence>
<sequence>MLVFFQQDIFAHVPYFESQVILNISVSQVHYYAVQEPCLREIKIISNGEALYLTFAVPRIERLKDYRPIFELIDPNGKVIERFNTASVEPLSYHEKFGDTFEWIYYEKEFSTQPGTYVLRVISNGPGKFWIAVGRAEKFGLINVFTLPVTVALVRIFHEEFPIVWWGWILLAVLGPGVWGVVSHVRVGG</sequence>
<feature type="transmembrane region" description="Helical" evidence="1">
    <location>
        <begin position="163"/>
        <end position="182"/>
    </location>
</feature>
<keyword evidence="1" id="KW-0812">Transmembrane</keyword>
<reference evidence="2" key="1">
    <citation type="journal article" date="2020" name="mSystems">
        <title>Genome- and Community-Level Interaction Insights into Carbon Utilization and Element Cycling Functions of Hydrothermarchaeota in Hydrothermal Sediment.</title>
        <authorList>
            <person name="Zhou Z."/>
            <person name="Liu Y."/>
            <person name="Xu W."/>
            <person name="Pan J."/>
            <person name="Luo Z.H."/>
            <person name="Li M."/>
        </authorList>
    </citation>
    <scope>NUCLEOTIDE SEQUENCE [LARGE SCALE GENOMIC DNA]</scope>
    <source>
        <strain evidence="2">SpSt-609</strain>
    </source>
</reference>
<comment type="caution">
    <text evidence="2">The sequence shown here is derived from an EMBL/GenBank/DDBJ whole genome shotgun (WGS) entry which is preliminary data.</text>
</comment>
<keyword evidence="1" id="KW-0472">Membrane</keyword>
<dbReference type="AlphaFoldDB" id="A0A7C4RUR4"/>
<accession>A0A7C4RUR4</accession>
<proteinExistence type="predicted"/>
<protein>
    <submittedName>
        <fullName evidence="2">Uncharacterized protein</fullName>
    </submittedName>
</protein>
<feature type="transmembrane region" description="Helical" evidence="1">
    <location>
        <begin position="139"/>
        <end position="157"/>
    </location>
</feature>
<evidence type="ECO:0000256" key="1">
    <source>
        <dbReference type="SAM" id="Phobius"/>
    </source>
</evidence>
<dbReference type="EMBL" id="DSZY01000004">
    <property type="protein sequence ID" value="HGU39618.1"/>
    <property type="molecule type" value="Genomic_DNA"/>
</dbReference>
<keyword evidence="1" id="KW-1133">Transmembrane helix</keyword>
<gene>
    <name evidence="2" type="ORF">ENT77_00210</name>
</gene>
<name>A0A7C4RUR4_9BACT</name>
<organism evidence="2">
    <name type="scientific">Fervidobacterium thailandense</name>
    <dbReference type="NCBI Taxonomy" id="1008305"/>
    <lineage>
        <taxon>Bacteria</taxon>
        <taxon>Thermotogati</taxon>
        <taxon>Thermotogota</taxon>
        <taxon>Thermotogae</taxon>
        <taxon>Thermotogales</taxon>
        <taxon>Fervidobacteriaceae</taxon>
        <taxon>Fervidobacterium</taxon>
    </lineage>
</organism>